<proteinExistence type="inferred from homology"/>
<dbReference type="InterPro" id="IPR018368">
    <property type="entry name" value="ClpA/B_CS1"/>
</dbReference>
<dbReference type="FunFam" id="1.10.8.60:FF:000017">
    <property type="entry name" value="ATP-dependent chaperone ClpB"/>
    <property type="match status" value="1"/>
</dbReference>
<feature type="coiled-coil region" evidence="10">
    <location>
        <begin position="413"/>
        <end position="459"/>
    </location>
</feature>
<evidence type="ECO:0000313" key="18">
    <source>
        <dbReference type="Proteomes" id="UP000242144"/>
    </source>
</evidence>
<dbReference type="Pfam" id="PF02861">
    <property type="entry name" value="Clp_N"/>
    <property type="match status" value="1"/>
</dbReference>
<evidence type="ECO:0000256" key="10">
    <source>
        <dbReference type="SAM" id="Coils"/>
    </source>
</evidence>
<dbReference type="Pfam" id="PF00004">
    <property type="entry name" value="AAA"/>
    <property type="match status" value="1"/>
</dbReference>
<evidence type="ECO:0000256" key="1">
    <source>
        <dbReference type="ARBA" id="ARBA00006548"/>
    </source>
</evidence>
<evidence type="ECO:0000259" key="12">
    <source>
        <dbReference type="PROSITE" id="PS50151"/>
    </source>
</evidence>
<evidence type="ECO:0000256" key="8">
    <source>
        <dbReference type="PROSITE-ProRule" id="PRU01251"/>
    </source>
</evidence>
<dbReference type="InterPro" id="IPR028299">
    <property type="entry name" value="ClpA/B_CS2"/>
</dbReference>
<dbReference type="GO" id="GO:0006508">
    <property type="term" value="P:proteolysis"/>
    <property type="evidence" value="ECO:0007669"/>
    <property type="project" value="UniProtKB-KW"/>
</dbReference>
<keyword evidence="3 8" id="KW-0677">Repeat</keyword>
<evidence type="ECO:0000256" key="4">
    <source>
        <dbReference type="ARBA" id="ARBA00022741"/>
    </source>
</evidence>
<dbReference type="InterPro" id="IPR001270">
    <property type="entry name" value="ClpA/B"/>
</dbReference>
<evidence type="ECO:0000256" key="9">
    <source>
        <dbReference type="RuleBase" id="RU004432"/>
    </source>
</evidence>
<dbReference type="PANTHER" id="PTHR11638">
    <property type="entry name" value="ATP-DEPENDENT CLP PROTEASE"/>
    <property type="match status" value="1"/>
</dbReference>
<dbReference type="GO" id="GO:0034605">
    <property type="term" value="P:cellular response to heat"/>
    <property type="evidence" value="ECO:0007669"/>
    <property type="project" value="TreeGrafter"/>
</dbReference>
<dbReference type="CDD" id="cd00009">
    <property type="entry name" value="AAA"/>
    <property type="match status" value="1"/>
</dbReference>
<evidence type="ECO:0000256" key="11">
    <source>
        <dbReference type="SAM" id="MobiDB-lite"/>
    </source>
</evidence>
<evidence type="ECO:0000259" key="13">
    <source>
        <dbReference type="PROSITE" id="PS51903"/>
    </source>
</evidence>
<gene>
    <name evidence="15" type="ORF">BU638_05430</name>
    <name evidence="14" type="ORF">BU653_02865</name>
    <name evidence="16" type="ORF">BU676_08345</name>
</gene>
<keyword evidence="17" id="KW-1185">Reference proteome</keyword>
<dbReference type="GO" id="GO:0005524">
    <property type="term" value="F:ATP binding"/>
    <property type="evidence" value="ECO:0007669"/>
    <property type="project" value="UniProtKB-KW"/>
</dbReference>
<evidence type="ECO:0000256" key="6">
    <source>
        <dbReference type="ARBA" id="ARBA00023016"/>
    </source>
</evidence>
<dbReference type="InterPro" id="IPR050130">
    <property type="entry name" value="ClpA_ClpB"/>
</dbReference>
<reference evidence="17 18" key="1">
    <citation type="journal article" date="2016" name="Front. Microbiol.">
        <title>Comprehensive Phylogenetic Analysis of Bovine Non-aureus Staphylococci Species Based on Whole-Genome Sequencing.</title>
        <authorList>
            <person name="Naushad S."/>
            <person name="Barkema H.W."/>
            <person name="Luby C."/>
            <person name="Condas L.A."/>
            <person name="Nobrega D.B."/>
            <person name="Carson D.A."/>
            <person name="De Buck J."/>
        </authorList>
    </citation>
    <scope>NUCLEOTIDE SEQUENCE [LARGE SCALE GENOMIC DNA]</scope>
    <source>
        <strain evidence="15 18">SNUC 105</strain>
        <strain evidence="16 17">SNUC 1363</strain>
        <strain evidence="14 19">SNUC 505</strain>
    </source>
</reference>
<dbReference type="Proteomes" id="UP000242144">
    <property type="component" value="Unassembled WGS sequence"/>
</dbReference>
<keyword evidence="4 9" id="KW-0547">Nucleotide-binding</keyword>
<feature type="domain" description="Clp R" evidence="13">
    <location>
        <begin position="3"/>
        <end position="144"/>
    </location>
</feature>
<dbReference type="Gene3D" id="4.10.860.10">
    <property type="entry name" value="UVR domain"/>
    <property type="match status" value="1"/>
</dbReference>
<dbReference type="GO" id="GO:0005737">
    <property type="term" value="C:cytoplasm"/>
    <property type="evidence" value="ECO:0007669"/>
    <property type="project" value="TreeGrafter"/>
</dbReference>
<evidence type="ECO:0000256" key="5">
    <source>
        <dbReference type="ARBA" id="ARBA00022840"/>
    </source>
</evidence>
<keyword evidence="14" id="KW-0645">Protease</keyword>
<dbReference type="Proteomes" id="UP000242008">
    <property type="component" value="Unassembled WGS sequence"/>
</dbReference>
<dbReference type="InterPro" id="IPR041546">
    <property type="entry name" value="ClpA/ClpB_AAA_lid"/>
</dbReference>
<dbReference type="PROSITE" id="PS00870">
    <property type="entry name" value="CLPAB_1"/>
    <property type="match status" value="1"/>
</dbReference>
<dbReference type="SMART" id="SM00382">
    <property type="entry name" value="AAA"/>
    <property type="match status" value="2"/>
</dbReference>
<dbReference type="CDD" id="cd19499">
    <property type="entry name" value="RecA-like_ClpB_Hsp104-like"/>
    <property type="match status" value="1"/>
</dbReference>
<dbReference type="FunFam" id="3.40.50.300:FF:000010">
    <property type="entry name" value="Chaperone clpB 1, putative"/>
    <property type="match status" value="1"/>
</dbReference>
<dbReference type="FunFam" id="3.40.50.300:FF:000025">
    <property type="entry name" value="ATP-dependent Clp protease subunit"/>
    <property type="match status" value="1"/>
</dbReference>
<dbReference type="Gene3D" id="1.10.8.60">
    <property type="match status" value="2"/>
</dbReference>
<dbReference type="AlphaFoldDB" id="A0AAE5T217"/>
<keyword evidence="14" id="KW-0378">Hydrolase</keyword>
<feature type="compositionally biased region" description="Acidic residues" evidence="11">
    <location>
        <begin position="816"/>
        <end position="828"/>
    </location>
</feature>
<evidence type="ECO:0000313" key="16">
    <source>
        <dbReference type="EMBL" id="PTG69233.1"/>
    </source>
</evidence>
<dbReference type="EMBL" id="PZAO01000019">
    <property type="protein sequence ID" value="PTG69233.1"/>
    <property type="molecule type" value="Genomic_DNA"/>
</dbReference>
<dbReference type="Gene3D" id="1.10.1780.10">
    <property type="entry name" value="Clp, N-terminal domain"/>
    <property type="match status" value="1"/>
</dbReference>
<dbReference type="InterPro" id="IPR004176">
    <property type="entry name" value="Clp_R_N"/>
</dbReference>
<dbReference type="EMBL" id="PZCM01000005">
    <property type="protein sequence ID" value="PTG27504.1"/>
    <property type="molecule type" value="Genomic_DNA"/>
</dbReference>
<dbReference type="SUPFAM" id="SSF52540">
    <property type="entry name" value="P-loop containing nucleoside triphosphate hydrolases"/>
    <property type="match status" value="2"/>
</dbReference>
<dbReference type="Pfam" id="PF17871">
    <property type="entry name" value="AAA_lid_9"/>
    <property type="match status" value="1"/>
</dbReference>
<sequence>MLFGRLTERAQRVLAHAQEEAIRLNHSNIGTEHLLLGLMKEPEGIAAKVLESFDITEEKVVAEVEKLIGRGQDNMGALHYTPRAKKVIELSMDEARKLQHNFVGTEHILLGLIRENEGVAARVFANLDLNITKARAQVVKALGNPEMSNKNAQTSKSNNTPTLDGLARDLTVIAKDGTLDPVVGRNKEITRVIEVLSRRTKNNPVLIGEPGVGKTAIAEGLAQAIVNNEVPETLKDKRVMSLDMGTVVAGTKYRGEFEERLKKVMEEIHQAGNVILFIDELHTLIGAGGAEGAIDASNILKPALARGELQCIGATTLDEYRKHIEKDAALERRFQPVQVDEPSVEDTVKILKGLRDRYEAHHRINISDDAIEAAAKLSDRYVQDRFLPDKAIDLIDEASSKVRLRHHTTPTNLKEIEQQIEQVKKEKDAAVHAQEFENAANLRDKQTKLETQYEEAKNEWKNNQGGQHTTLAAEDIAEVIAGWTGIPLTRLNETESDRLLHLEDTLHERVIGQKDAVTAISKAVRRARAGLKDPKRPIGSFIFLGPTGVGKTELARALAESMFGEEDAMIRVDMSEFMEKHAVSRLVGAPPGYVGHDDGGQLTEKVRRKPYSVILFDEIEKAHPDVFNILLQVLDDGHLTDTKGRRVDFRNTVIIMTSNVGAQELQDQRFAGFGGQGEGQDYESIRKTMMKELKNAFRPEFLNRVDDIIVFHKLSKDELKEIVTMMVNKLTSRLSEQNINIHVTDAAKEQIASEGYDPEYGARPLIRAIQKTVEDNLSELILEGKELDGKDVTVDYDGESFKYDIQERASETEVITSEEDQDKDEAKS</sequence>
<dbReference type="Proteomes" id="UP000242704">
    <property type="component" value="Unassembled WGS sequence"/>
</dbReference>
<dbReference type="InterPro" id="IPR001943">
    <property type="entry name" value="UVR_dom"/>
</dbReference>
<keyword evidence="7 9" id="KW-0143">Chaperone</keyword>
<dbReference type="InterPro" id="IPR003959">
    <property type="entry name" value="ATPase_AAA_core"/>
</dbReference>
<dbReference type="RefSeq" id="WP_037572999.1">
    <property type="nucleotide sequence ID" value="NZ_CP133242.1"/>
</dbReference>
<reference evidence="14" key="2">
    <citation type="submission" date="2018-03" db="EMBL/GenBank/DDBJ databases">
        <authorList>
            <person name="Naushad S."/>
        </authorList>
    </citation>
    <scope>NUCLEOTIDE SEQUENCE</scope>
    <source>
        <strain evidence="15">SNUC 105</strain>
        <strain evidence="16">SNUC 1363</strain>
        <strain evidence="14">SNUC 505</strain>
    </source>
</reference>
<dbReference type="InterPro" id="IPR003593">
    <property type="entry name" value="AAA+_ATPase"/>
</dbReference>
<dbReference type="Gene3D" id="3.40.50.300">
    <property type="entry name" value="P-loop containing nucleotide triphosphate hydrolases"/>
    <property type="match status" value="2"/>
</dbReference>
<dbReference type="PRINTS" id="PR00300">
    <property type="entry name" value="CLPPROTEASEA"/>
</dbReference>
<dbReference type="PROSITE" id="PS50151">
    <property type="entry name" value="UVR"/>
    <property type="match status" value="1"/>
</dbReference>
<keyword evidence="10" id="KW-0175">Coiled coil</keyword>
<evidence type="ECO:0000256" key="2">
    <source>
        <dbReference type="ARBA" id="ARBA00014762"/>
    </source>
</evidence>
<dbReference type="SUPFAM" id="SSF81923">
    <property type="entry name" value="Double Clp-N motif"/>
    <property type="match status" value="1"/>
</dbReference>
<dbReference type="FunFam" id="1.10.8.60:FF:000011">
    <property type="entry name" value="ATP-dependent Clp protease ATP-binding subunit"/>
    <property type="match status" value="1"/>
</dbReference>
<dbReference type="PANTHER" id="PTHR11638:SF18">
    <property type="entry name" value="HEAT SHOCK PROTEIN 104"/>
    <property type="match status" value="1"/>
</dbReference>
<dbReference type="Pfam" id="PF07724">
    <property type="entry name" value="AAA_2"/>
    <property type="match status" value="1"/>
</dbReference>
<keyword evidence="5 9" id="KW-0067">ATP-binding</keyword>
<dbReference type="InterPro" id="IPR036628">
    <property type="entry name" value="Clp_N_dom_sf"/>
</dbReference>
<dbReference type="GO" id="GO:0008233">
    <property type="term" value="F:peptidase activity"/>
    <property type="evidence" value="ECO:0007669"/>
    <property type="project" value="UniProtKB-KW"/>
</dbReference>
<name>A0AAE5T217_STACR</name>
<keyword evidence="6" id="KW-0346">Stress response</keyword>
<dbReference type="Pfam" id="PF10431">
    <property type="entry name" value="ClpB_D2-small"/>
    <property type="match status" value="1"/>
</dbReference>
<evidence type="ECO:0000256" key="3">
    <source>
        <dbReference type="ARBA" id="ARBA00022737"/>
    </source>
</evidence>
<organism evidence="14 19">
    <name type="scientific">Staphylococcus chromogenes</name>
    <name type="common">Staphylococcus hyicus subsp. chromogenes</name>
    <dbReference type="NCBI Taxonomy" id="46126"/>
    <lineage>
        <taxon>Bacteria</taxon>
        <taxon>Bacillati</taxon>
        <taxon>Bacillota</taxon>
        <taxon>Bacilli</taxon>
        <taxon>Bacillales</taxon>
        <taxon>Staphylococcaceae</taxon>
        <taxon>Staphylococcus</taxon>
    </lineage>
</organism>
<dbReference type="InterPro" id="IPR019489">
    <property type="entry name" value="Clp_ATPase_C"/>
</dbReference>
<comment type="similarity">
    <text evidence="1">Belongs to the ClpA/ClpB family. ClpC subfamily.</text>
</comment>
<feature type="region of interest" description="Disordered" evidence="11">
    <location>
        <begin position="807"/>
        <end position="828"/>
    </location>
</feature>
<evidence type="ECO:0000256" key="7">
    <source>
        <dbReference type="ARBA" id="ARBA00023186"/>
    </source>
</evidence>
<dbReference type="PROSITE" id="PS51903">
    <property type="entry name" value="CLP_R"/>
    <property type="match status" value="1"/>
</dbReference>
<dbReference type="InterPro" id="IPR027417">
    <property type="entry name" value="P-loop_NTPase"/>
</dbReference>
<dbReference type="SMART" id="SM01086">
    <property type="entry name" value="ClpB_D2-small"/>
    <property type="match status" value="1"/>
</dbReference>
<evidence type="ECO:0000313" key="15">
    <source>
        <dbReference type="EMBL" id="PTG27504.1"/>
    </source>
</evidence>
<dbReference type="PROSITE" id="PS00871">
    <property type="entry name" value="CLPAB_2"/>
    <property type="match status" value="1"/>
</dbReference>
<dbReference type="EMBL" id="PZBZ01000011">
    <property type="protein sequence ID" value="PTG15976.1"/>
    <property type="molecule type" value="Genomic_DNA"/>
</dbReference>
<dbReference type="GO" id="GO:0016887">
    <property type="term" value="F:ATP hydrolysis activity"/>
    <property type="evidence" value="ECO:0007669"/>
    <property type="project" value="InterPro"/>
</dbReference>
<comment type="caution">
    <text evidence="14">The sequence shown here is derived from an EMBL/GenBank/DDBJ whole genome shotgun (WGS) entry which is preliminary data.</text>
</comment>
<feature type="domain" description="UVR" evidence="12">
    <location>
        <begin position="417"/>
        <end position="452"/>
    </location>
</feature>
<evidence type="ECO:0000313" key="19">
    <source>
        <dbReference type="Proteomes" id="UP000242704"/>
    </source>
</evidence>
<accession>A0AAE5T217</accession>
<evidence type="ECO:0000313" key="14">
    <source>
        <dbReference type="EMBL" id="PTG15976.1"/>
    </source>
</evidence>
<protein>
    <recommendedName>
        <fullName evidence="2">ATP-dependent Clp protease ATP-binding subunit ClpC</fullName>
    </recommendedName>
</protein>
<evidence type="ECO:0000313" key="17">
    <source>
        <dbReference type="Proteomes" id="UP000242008"/>
    </source>
</evidence>